<dbReference type="NCBIfam" id="TIGR01549">
    <property type="entry name" value="HAD-SF-IA-v1"/>
    <property type="match status" value="1"/>
</dbReference>
<keyword evidence="5 8" id="KW-0486">Methionine biosynthesis</keyword>
<dbReference type="InterPro" id="IPR036412">
    <property type="entry name" value="HAD-like_sf"/>
</dbReference>
<dbReference type="GO" id="GO:0019509">
    <property type="term" value="P:L-methionine salvage from methylthioadenosine"/>
    <property type="evidence" value="ECO:0007669"/>
    <property type="project" value="UniProtKB-UniRule"/>
</dbReference>
<dbReference type="GO" id="GO:0043874">
    <property type="term" value="F:acireductone synthase activity"/>
    <property type="evidence" value="ECO:0007669"/>
    <property type="project" value="InterPro"/>
</dbReference>
<dbReference type="SFLD" id="SFLDS00003">
    <property type="entry name" value="Haloacid_Dehalogenase"/>
    <property type="match status" value="1"/>
</dbReference>
<dbReference type="Gene3D" id="1.10.720.60">
    <property type="match status" value="1"/>
</dbReference>
<comment type="pathway">
    <text evidence="8">Amino-acid biosynthesis; L-methionine biosynthesis via salvage pathway; L-methionine from S-methyl-5-thio-alpha-D-ribose 1-phosphate: step 2/6.</text>
</comment>
<dbReference type="Pfam" id="PF00702">
    <property type="entry name" value="Hydrolase"/>
    <property type="match status" value="1"/>
</dbReference>
<dbReference type="Proteomes" id="UP001146120">
    <property type="component" value="Unassembled WGS sequence"/>
</dbReference>
<feature type="binding site" evidence="8">
    <location>
        <position position="335"/>
    </location>
    <ligand>
        <name>Zn(2+)</name>
        <dbReference type="ChEBI" id="CHEBI:29105"/>
    </ligand>
</feature>
<gene>
    <name evidence="10" type="ORF">N0F65_002223</name>
</gene>
<evidence type="ECO:0000256" key="5">
    <source>
        <dbReference type="ARBA" id="ARBA00023167"/>
    </source>
</evidence>
<dbReference type="PANTHER" id="PTHR20371">
    <property type="entry name" value="ENOLASE-PHOSPHATASE E1"/>
    <property type="match status" value="1"/>
</dbReference>
<dbReference type="Gene3D" id="3.40.50.1000">
    <property type="entry name" value="HAD superfamily/HAD-like"/>
    <property type="match status" value="1"/>
</dbReference>
<comment type="caution">
    <text evidence="10">The sequence shown here is derived from an EMBL/GenBank/DDBJ whole genome shotgun (WGS) entry which is preliminary data.</text>
</comment>
<evidence type="ECO:0000256" key="6">
    <source>
        <dbReference type="ARBA" id="ARBA00023239"/>
    </source>
</evidence>
<dbReference type="GO" id="GO:0005737">
    <property type="term" value="C:cytoplasm"/>
    <property type="evidence" value="ECO:0007669"/>
    <property type="project" value="UniProtKB-SubCell"/>
</dbReference>
<keyword evidence="3" id="KW-0378">Hydrolase</keyword>
<keyword evidence="6 8" id="KW-0456">Lyase</keyword>
<proteinExistence type="inferred from homology"/>
<dbReference type="PANTHER" id="PTHR20371:SF1">
    <property type="entry name" value="ENOLASE-PHOSPHATASE E1"/>
    <property type="match status" value="1"/>
</dbReference>
<dbReference type="SFLD" id="SFLDG01129">
    <property type="entry name" value="C1.5:_HAD__Beta-PGM__Phosphata"/>
    <property type="match status" value="1"/>
</dbReference>
<evidence type="ECO:0000256" key="2">
    <source>
        <dbReference type="ARBA" id="ARBA00022723"/>
    </source>
</evidence>
<evidence type="ECO:0000256" key="7">
    <source>
        <dbReference type="ARBA" id="ARBA00023268"/>
    </source>
</evidence>
<keyword evidence="4 8" id="KW-0862">Zinc</keyword>
<feature type="active site" description="Proton donor/acceptor" evidence="8">
    <location>
        <position position="285"/>
    </location>
</feature>
<feature type="binding site" evidence="8">
    <location>
        <position position="262"/>
    </location>
    <ligand>
        <name>Zn(2+)</name>
        <dbReference type="ChEBI" id="CHEBI:29105"/>
    </ligand>
</feature>
<keyword evidence="11" id="KW-1185">Reference proteome</keyword>
<evidence type="ECO:0000256" key="3">
    <source>
        <dbReference type="ARBA" id="ARBA00022801"/>
    </source>
</evidence>
<dbReference type="HAMAP" id="MF_03116">
    <property type="entry name" value="Salvage_MtnB_euk"/>
    <property type="match status" value="1"/>
</dbReference>
<comment type="catalytic activity">
    <reaction evidence="8">
        <text>5-(methylsulfanyl)-D-ribulose 1-phosphate = 5-methylsulfanyl-2,3-dioxopentyl phosphate + H2O</text>
        <dbReference type="Rhea" id="RHEA:15549"/>
        <dbReference type="ChEBI" id="CHEBI:15377"/>
        <dbReference type="ChEBI" id="CHEBI:58548"/>
        <dbReference type="ChEBI" id="CHEBI:58828"/>
        <dbReference type="EC" id="4.2.1.109"/>
    </reaction>
</comment>
<dbReference type="SFLD" id="SFLDF00044">
    <property type="entry name" value="enolase-phosphatase"/>
    <property type="match status" value="1"/>
</dbReference>
<dbReference type="Pfam" id="PF00596">
    <property type="entry name" value="Aldolase_II"/>
    <property type="match status" value="1"/>
</dbReference>
<evidence type="ECO:0000313" key="10">
    <source>
        <dbReference type="EMBL" id="DAZ97604.1"/>
    </source>
</evidence>
<dbReference type="InterPro" id="IPR006439">
    <property type="entry name" value="HAD-SF_hydro_IA"/>
</dbReference>
<dbReference type="Gene3D" id="2.60.120.10">
    <property type="entry name" value="Jelly Rolls"/>
    <property type="match status" value="1"/>
</dbReference>
<dbReference type="CDD" id="cd01629">
    <property type="entry name" value="HAD_EP"/>
    <property type="match status" value="1"/>
</dbReference>
<dbReference type="AlphaFoldDB" id="A0AAV2YYJ6"/>
<dbReference type="GO" id="GO:0008270">
    <property type="term" value="F:zinc ion binding"/>
    <property type="evidence" value="ECO:0007669"/>
    <property type="project" value="UniProtKB-UniRule"/>
</dbReference>
<dbReference type="GO" id="GO:0000287">
    <property type="term" value="F:magnesium ion binding"/>
    <property type="evidence" value="ECO:0007669"/>
    <property type="project" value="InterPro"/>
</dbReference>
<comment type="cofactor">
    <cofactor evidence="8">
        <name>Zn(2+)</name>
        <dbReference type="ChEBI" id="CHEBI:29105"/>
    </cofactor>
    <text evidence="8">Binds 1 zinc ion per subunit.</text>
</comment>
<dbReference type="SFLD" id="SFLDG01133">
    <property type="entry name" value="C1.5.4:_Enolase-phosphatase_Li"/>
    <property type="match status" value="1"/>
</dbReference>
<dbReference type="InterPro" id="IPR001303">
    <property type="entry name" value="Aldolase_II/adducin_N"/>
</dbReference>
<dbReference type="InterPro" id="IPR023943">
    <property type="entry name" value="Enolase-ppase_E1"/>
</dbReference>
<dbReference type="InterPro" id="IPR014710">
    <property type="entry name" value="RmlC-like_jellyroll"/>
</dbReference>
<evidence type="ECO:0000259" key="9">
    <source>
        <dbReference type="SMART" id="SM01007"/>
    </source>
</evidence>
<evidence type="ECO:0000313" key="11">
    <source>
        <dbReference type="Proteomes" id="UP001146120"/>
    </source>
</evidence>
<dbReference type="Gene3D" id="3.40.225.10">
    <property type="entry name" value="Class II aldolase/adducin N-terminal domain"/>
    <property type="match status" value="1"/>
</dbReference>
<dbReference type="FunFam" id="3.40.225.10:FF:000010">
    <property type="entry name" value="Probable bifunctional methylthioribulose-1-phosphate dehydratase/enolase-phosphatase E1"/>
    <property type="match status" value="1"/>
</dbReference>
<dbReference type="SMART" id="SM01007">
    <property type="entry name" value="Aldolase_II"/>
    <property type="match status" value="1"/>
</dbReference>
<dbReference type="NCBIfam" id="TIGR03328">
    <property type="entry name" value="salvage_mtnB"/>
    <property type="match status" value="1"/>
</dbReference>
<protein>
    <recommendedName>
        <fullName evidence="8">Probable methylthioribulose-1-phosphate dehydratase</fullName>
        <shortName evidence="8">MTRu-1-P dehydratase</shortName>
        <ecNumber evidence="8">4.2.1.109</ecNumber>
    </recommendedName>
</protein>
<evidence type="ECO:0000256" key="8">
    <source>
        <dbReference type="HAMAP-Rule" id="MF_03116"/>
    </source>
</evidence>
<accession>A0AAV2YYJ6</accession>
<feature type="domain" description="Class II aldolase/adducin N-terminal" evidence="9">
    <location>
        <begin position="167"/>
        <end position="362"/>
    </location>
</feature>
<feature type="binding site" evidence="8">
    <location>
        <position position="260"/>
    </location>
    <ligand>
        <name>Zn(2+)</name>
        <dbReference type="ChEBI" id="CHEBI:29105"/>
    </ligand>
</feature>
<comment type="similarity">
    <text evidence="8">Belongs to the aldolase class II family. MtnB subfamily.</text>
</comment>
<keyword evidence="1 8" id="KW-0028">Amino-acid biosynthesis</keyword>
<dbReference type="NCBIfam" id="TIGR01691">
    <property type="entry name" value="enolase-ppase"/>
    <property type="match status" value="1"/>
</dbReference>
<feature type="binding site" evidence="8">
    <location>
        <position position="242"/>
    </location>
    <ligand>
        <name>substrate</name>
    </ligand>
</feature>
<dbReference type="EMBL" id="DAKRPA010000130">
    <property type="protein sequence ID" value="DAZ97604.1"/>
    <property type="molecule type" value="Genomic_DNA"/>
</dbReference>
<dbReference type="GO" id="GO:0046570">
    <property type="term" value="F:methylthioribulose 1-phosphate dehydratase activity"/>
    <property type="evidence" value="ECO:0007669"/>
    <property type="project" value="UniProtKB-UniRule"/>
</dbReference>
<comment type="subcellular location">
    <subcellularLocation>
        <location evidence="8">Cytoplasm</location>
    </subcellularLocation>
</comment>
<dbReference type="InterPro" id="IPR036409">
    <property type="entry name" value="Aldolase_II/adducin_N_sf"/>
</dbReference>
<sequence>MVDGGNAALVAAPIDDLQHELRLHYRDSPTERASLCILRELGVSVTHVAAKDSPVVVNGASAAPVDIDAALQAEHCSAEAISYAVVHGRVLLELRDAGDCWLRCLLPPGVVVTLPAQVFRRFVLDATAPSSMKVSLSEITRSARALQPRFPKASDALEIIAYHKFRDLVCELCRQFFEAGWVTGTGGSISIRYGNRIYMTPSAVQKERIQPSDLYVLDVDGAILDAPTHKPGAVKPPKLSDCSPLFLHAYRLRKAGAVLHSHGYSCNLVTCMFDGQKEFRITHQEMIKGLAGCGYEDELVVPIIENTPHESDLSESLRQAIEEYPKASAVLVRRHGIYVWGDSWEAAKRHAECLHYLFDMAIEMRKLQLDFSIAPIKATVQSTRKRLRASETETQHPSLASSYKYVLLDIEGTTTPITFVKDVLFPFAERNVEQFLRDTWETDATQADVAALHAQASRDIADGIYDGAVPPTTGDVNVLRTAIVAFVKWNIQKDRKITALKQLQGHIWQQGYQSEELKALVYPDVPLFLQRMQAHGVRVGIYSSGSRQAQRLLFKHSDQGDLRPFLSVYFDTKVGHKREAASYHEIFQSLGLDNGSEVLFVTDVIEEAQAATSAGIDAVLSVRPGNAPLPAQHPFRTVRSFAEL</sequence>
<evidence type="ECO:0000256" key="1">
    <source>
        <dbReference type="ARBA" id="ARBA00022605"/>
    </source>
</evidence>
<dbReference type="InterPro" id="IPR023214">
    <property type="entry name" value="HAD_sf"/>
</dbReference>
<keyword evidence="2 8" id="KW-0479">Metal-binding</keyword>
<keyword evidence="7" id="KW-0511">Multifunctional enzyme</keyword>
<dbReference type="EC" id="4.2.1.109" evidence="8"/>
<evidence type="ECO:0000256" key="4">
    <source>
        <dbReference type="ARBA" id="ARBA00022833"/>
    </source>
</evidence>
<reference evidence="10" key="2">
    <citation type="journal article" date="2023" name="Microbiol Resour">
        <title>Decontamination and Annotation of the Draft Genome Sequence of the Oomycete Lagenidium giganteum ARSEF 373.</title>
        <authorList>
            <person name="Morgan W.R."/>
            <person name="Tartar A."/>
        </authorList>
    </citation>
    <scope>NUCLEOTIDE SEQUENCE</scope>
    <source>
        <strain evidence="10">ARSEF 373</strain>
    </source>
</reference>
<dbReference type="InterPro" id="IPR027514">
    <property type="entry name" value="Salvage_MtnB_euk"/>
</dbReference>
<comment type="function">
    <text evidence="8">Catalyzes the dehydration of methylthioribulose-1-phosphate (MTRu-1-P) into 2,3-diketo-5-methylthiopentyl-1-phosphate (DK-MTP-1-P).</text>
</comment>
<organism evidence="10 11">
    <name type="scientific">Lagenidium giganteum</name>
    <dbReference type="NCBI Taxonomy" id="4803"/>
    <lineage>
        <taxon>Eukaryota</taxon>
        <taxon>Sar</taxon>
        <taxon>Stramenopiles</taxon>
        <taxon>Oomycota</taxon>
        <taxon>Peronosporomycetes</taxon>
        <taxon>Pythiales</taxon>
        <taxon>Pythiaceae</taxon>
    </lineage>
</organism>
<dbReference type="SUPFAM" id="SSF56784">
    <property type="entry name" value="HAD-like"/>
    <property type="match status" value="1"/>
</dbReference>
<reference evidence="10" key="1">
    <citation type="submission" date="2022-11" db="EMBL/GenBank/DDBJ databases">
        <authorList>
            <person name="Morgan W.R."/>
            <person name="Tartar A."/>
        </authorList>
    </citation>
    <scope>NUCLEOTIDE SEQUENCE</scope>
    <source>
        <strain evidence="10">ARSEF 373</strain>
    </source>
</reference>
<name>A0AAV2YYJ6_9STRA</name>
<keyword evidence="8" id="KW-0963">Cytoplasm</keyword>
<dbReference type="SUPFAM" id="SSF53639">
    <property type="entry name" value="AraD/HMP-PK domain-like"/>
    <property type="match status" value="1"/>
</dbReference>
<dbReference type="InterPro" id="IPR017714">
    <property type="entry name" value="MethylthioRu-1-P_deHdtase_MtnB"/>
</dbReference>